<organism evidence="4 5">
    <name type="scientific">Micromonospora craterilacus</name>
    <dbReference type="NCBI Taxonomy" id="1655439"/>
    <lineage>
        <taxon>Bacteria</taxon>
        <taxon>Bacillati</taxon>
        <taxon>Actinomycetota</taxon>
        <taxon>Actinomycetes</taxon>
        <taxon>Micromonosporales</taxon>
        <taxon>Micromonosporaceae</taxon>
        <taxon>Micromonospora</taxon>
    </lineage>
</organism>
<feature type="domain" description="4'-phosphopantetheinyl transferase" evidence="3">
    <location>
        <begin position="118"/>
        <end position="221"/>
    </location>
</feature>
<dbReference type="GO" id="GO:0008897">
    <property type="term" value="F:holo-[acyl-carrier-protein] synthase activity"/>
    <property type="evidence" value="ECO:0007669"/>
    <property type="project" value="InterPro"/>
</dbReference>
<dbReference type="AlphaFoldDB" id="A0A2W2EU02"/>
<keyword evidence="2 4" id="KW-0808">Transferase</keyword>
<dbReference type="RefSeq" id="WP_111213639.1">
    <property type="nucleotide sequence ID" value="NZ_POTY01000049.1"/>
</dbReference>
<protein>
    <submittedName>
        <fullName evidence="4">4-phosphopantetheinyl transferase</fullName>
    </submittedName>
</protein>
<evidence type="ECO:0000256" key="1">
    <source>
        <dbReference type="ARBA" id="ARBA00010990"/>
    </source>
</evidence>
<sequence length="243" mass="25643">MATGLPVEGTCQVWWTPVALPDEPTLHALLVAGERRRHAEFGDPHGRAAYLTARAVTRLVLAGMLGTPASELDFAAVCRQCGGPHGKPVLRSPSAPVTFSVSHSGRWCVVAFTVRTEIGVDVERIALRGGTLPLRALAPTERTVVTGPGVRDRTTAFVRYWTRKEALLKATGDGLSIDPATITVTGPDQPAALLRWDGTPTPTDPPHLTDLAAPTGYAAALAGLGRPLVVSYHDGGALLRKGI</sequence>
<dbReference type="Gene3D" id="3.90.470.20">
    <property type="entry name" value="4'-phosphopantetheinyl transferase domain"/>
    <property type="match status" value="2"/>
</dbReference>
<proteinExistence type="inferred from homology"/>
<dbReference type="InterPro" id="IPR050559">
    <property type="entry name" value="P-Pant_transferase_sf"/>
</dbReference>
<keyword evidence="5" id="KW-1185">Reference proteome</keyword>
<dbReference type="InterPro" id="IPR008278">
    <property type="entry name" value="4-PPantetheinyl_Trfase_dom"/>
</dbReference>
<dbReference type="Proteomes" id="UP000248924">
    <property type="component" value="Unassembled WGS sequence"/>
</dbReference>
<dbReference type="PANTHER" id="PTHR12215">
    <property type="entry name" value="PHOSPHOPANTETHEINE TRANSFERASE"/>
    <property type="match status" value="1"/>
</dbReference>
<gene>
    <name evidence="4" type="ORF">C1I95_10585</name>
</gene>
<evidence type="ECO:0000259" key="3">
    <source>
        <dbReference type="Pfam" id="PF01648"/>
    </source>
</evidence>
<accession>A0A2W2EU02</accession>
<dbReference type="GO" id="GO:0005829">
    <property type="term" value="C:cytosol"/>
    <property type="evidence" value="ECO:0007669"/>
    <property type="project" value="TreeGrafter"/>
</dbReference>
<comment type="caution">
    <text evidence="4">The sequence shown here is derived from an EMBL/GenBank/DDBJ whole genome shotgun (WGS) entry which is preliminary data.</text>
</comment>
<dbReference type="SUPFAM" id="SSF56214">
    <property type="entry name" value="4'-phosphopantetheinyl transferase"/>
    <property type="match status" value="2"/>
</dbReference>
<dbReference type="OrthoDB" id="190168at2"/>
<name>A0A2W2EU02_9ACTN</name>
<dbReference type="EMBL" id="POTY01000049">
    <property type="protein sequence ID" value="PZG19905.1"/>
    <property type="molecule type" value="Genomic_DNA"/>
</dbReference>
<evidence type="ECO:0000313" key="5">
    <source>
        <dbReference type="Proteomes" id="UP000248924"/>
    </source>
</evidence>
<dbReference type="GO" id="GO:0000287">
    <property type="term" value="F:magnesium ion binding"/>
    <property type="evidence" value="ECO:0007669"/>
    <property type="project" value="InterPro"/>
</dbReference>
<comment type="similarity">
    <text evidence="1">Belongs to the P-Pant transferase superfamily. Gsp/Sfp/HetI/AcpT family.</text>
</comment>
<dbReference type="GO" id="GO:0019878">
    <property type="term" value="P:lysine biosynthetic process via aminoadipic acid"/>
    <property type="evidence" value="ECO:0007669"/>
    <property type="project" value="TreeGrafter"/>
</dbReference>
<evidence type="ECO:0000256" key="2">
    <source>
        <dbReference type="ARBA" id="ARBA00022679"/>
    </source>
</evidence>
<dbReference type="Pfam" id="PF01648">
    <property type="entry name" value="ACPS"/>
    <property type="match status" value="1"/>
</dbReference>
<reference evidence="4 5" key="1">
    <citation type="submission" date="2018-01" db="EMBL/GenBank/DDBJ databases">
        <title>Draft genome sequence of Jishengella sp. NA12.</title>
        <authorList>
            <person name="Sahin N."/>
            <person name="Ay H."/>
            <person name="Saygin H."/>
        </authorList>
    </citation>
    <scope>NUCLEOTIDE SEQUENCE [LARGE SCALE GENOMIC DNA]</scope>
    <source>
        <strain evidence="4 5">NA12</strain>
    </source>
</reference>
<dbReference type="PANTHER" id="PTHR12215:SF10">
    <property type="entry name" value="L-AMINOADIPATE-SEMIALDEHYDE DEHYDROGENASE-PHOSPHOPANTETHEINYL TRANSFERASE"/>
    <property type="match status" value="1"/>
</dbReference>
<evidence type="ECO:0000313" key="4">
    <source>
        <dbReference type="EMBL" id="PZG19905.1"/>
    </source>
</evidence>
<dbReference type="InterPro" id="IPR037143">
    <property type="entry name" value="4-PPantetheinyl_Trfase_dom_sf"/>
</dbReference>